<name>A0A545U043_9GAMM</name>
<reference evidence="1 2" key="1">
    <citation type="submission" date="2019-07" db="EMBL/GenBank/DDBJ databases">
        <title>Draft genome for Aliikangiella sp. M105.</title>
        <authorList>
            <person name="Wang G."/>
        </authorList>
    </citation>
    <scope>NUCLEOTIDE SEQUENCE [LARGE SCALE GENOMIC DNA]</scope>
    <source>
        <strain evidence="1 2">M105</strain>
    </source>
</reference>
<gene>
    <name evidence="1" type="ORF">FLL46_24000</name>
</gene>
<evidence type="ECO:0000313" key="2">
    <source>
        <dbReference type="Proteomes" id="UP000315439"/>
    </source>
</evidence>
<protein>
    <recommendedName>
        <fullName evidence="3">Replication protein P</fullName>
    </recommendedName>
</protein>
<organism evidence="1 2">
    <name type="scientific">Aliikangiella coralliicola</name>
    <dbReference type="NCBI Taxonomy" id="2592383"/>
    <lineage>
        <taxon>Bacteria</taxon>
        <taxon>Pseudomonadati</taxon>
        <taxon>Pseudomonadota</taxon>
        <taxon>Gammaproteobacteria</taxon>
        <taxon>Oceanospirillales</taxon>
        <taxon>Pleioneaceae</taxon>
        <taxon>Aliikangiella</taxon>
    </lineage>
</organism>
<evidence type="ECO:0008006" key="3">
    <source>
        <dbReference type="Google" id="ProtNLM"/>
    </source>
</evidence>
<keyword evidence="2" id="KW-1185">Reference proteome</keyword>
<dbReference type="Pfam" id="PF06992">
    <property type="entry name" value="Phage_lambda_P"/>
    <property type="match status" value="1"/>
</dbReference>
<dbReference type="OrthoDB" id="5725929at2"/>
<accession>A0A545U043</accession>
<proteinExistence type="predicted"/>
<dbReference type="GO" id="GO:0006270">
    <property type="term" value="P:DNA replication initiation"/>
    <property type="evidence" value="ECO:0007669"/>
    <property type="project" value="InterPro"/>
</dbReference>
<dbReference type="InterPro" id="IPR009731">
    <property type="entry name" value="P-like"/>
</dbReference>
<dbReference type="AlphaFoldDB" id="A0A545U043"/>
<evidence type="ECO:0000313" key="1">
    <source>
        <dbReference type="EMBL" id="TQV82835.1"/>
    </source>
</evidence>
<dbReference type="RefSeq" id="WP_142934499.1">
    <property type="nucleotide sequence ID" value="NZ_ML660171.1"/>
</dbReference>
<sequence>MELTTAISTGDQSKHVVNQLMKELKAICVAWRVNFEKQEEYNRMRGTWLKALTENNIDSIEKLELGLKIARREAKPLWPSPGEFIKWCEKGVIESLNIPDEYDINRTLIRFNAGQIPRLDKYCYWVWRNIDAKRFLESRVEQSERHLAKVYRKMIRAALSGDEFIEHPTAIPKEVVKVNRKKSSMKIKKIIDGL</sequence>
<dbReference type="Proteomes" id="UP000315439">
    <property type="component" value="Unassembled WGS sequence"/>
</dbReference>
<comment type="caution">
    <text evidence="1">The sequence shown here is derived from an EMBL/GenBank/DDBJ whole genome shotgun (WGS) entry which is preliminary data.</text>
</comment>
<dbReference type="EMBL" id="VIKS01000015">
    <property type="protein sequence ID" value="TQV82835.1"/>
    <property type="molecule type" value="Genomic_DNA"/>
</dbReference>